<keyword evidence="1" id="KW-1133">Transmembrane helix</keyword>
<gene>
    <name evidence="2" type="ORF">A2973_02715</name>
</gene>
<evidence type="ECO:0000313" key="2">
    <source>
        <dbReference type="EMBL" id="OGG30811.1"/>
    </source>
</evidence>
<keyword evidence="1" id="KW-0812">Transmembrane</keyword>
<dbReference type="InterPro" id="IPR043993">
    <property type="entry name" value="T4SS_pilin"/>
</dbReference>
<proteinExistence type="predicted"/>
<reference evidence="2 3" key="1">
    <citation type="journal article" date="2016" name="Nat. Commun.">
        <title>Thousands of microbial genomes shed light on interconnected biogeochemical processes in an aquifer system.</title>
        <authorList>
            <person name="Anantharaman K."/>
            <person name="Brown C.T."/>
            <person name="Hug L.A."/>
            <person name="Sharon I."/>
            <person name="Castelle C.J."/>
            <person name="Probst A.J."/>
            <person name="Thomas B.C."/>
            <person name="Singh A."/>
            <person name="Wilkins M.J."/>
            <person name="Karaoz U."/>
            <person name="Brodie E.L."/>
            <person name="Williams K.H."/>
            <person name="Hubbard S.S."/>
            <person name="Banfield J.F."/>
        </authorList>
    </citation>
    <scope>NUCLEOTIDE SEQUENCE [LARGE SCALE GENOMIC DNA]</scope>
</reference>
<comment type="caution">
    <text evidence="2">The sequence shown here is derived from an EMBL/GenBank/DDBJ whole genome shotgun (WGS) entry which is preliminary data.</text>
</comment>
<name>A0A1F6B1K1_9BACT</name>
<dbReference type="STRING" id="1798396.A2973_02715"/>
<dbReference type="Proteomes" id="UP000176409">
    <property type="component" value="Unassembled WGS sequence"/>
</dbReference>
<sequence>MRRIIPLIAFFIPLPIYAAAWGNDCVKDTDVPTIQCLDPLLGNVVAAVLALSGVGLFVMLLTGGYKYLLSGGDQKKLEAARGTLTSAITGLVIIVVAFLIIKTISVFTGATTVTQFTVPPPGP</sequence>
<evidence type="ECO:0000313" key="3">
    <source>
        <dbReference type="Proteomes" id="UP000176409"/>
    </source>
</evidence>
<dbReference type="Pfam" id="PF18895">
    <property type="entry name" value="T4SS_pilin"/>
    <property type="match status" value="1"/>
</dbReference>
<dbReference type="EMBL" id="MFJZ01000001">
    <property type="protein sequence ID" value="OGG30811.1"/>
    <property type="molecule type" value="Genomic_DNA"/>
</dbReference>
<keyword evidence="1" id="KW-0472">Membrane</keyword>
<feature type="transmembrane region" description="Helical" evidence="1">
    <location>
        <begin position="82"/>
        <end position="101"/>
    </location>
</feature>
<evidence type="ECO:0000256" key="1">
    <source>
        <dbReference type="SAM" id="Phobius"/>
    </source>
</evidence>
<accession>A0A1F6B1K1</accession>
<feature type="transmembrane region" description="Helical" evidence="1">
    <location>
        <begin position="42"/>
        <end position="61"/>
    </location>
</feature>
<dbReference type="AlphaFoldDB" id="A0A1F6B1K1"/>
<organism evidence="2 3">
    <name type="scientific">Candidatus Gottesmanbacteria bacterium RIFCSPLOWO2_01_FULL_49_10</name>
    <dbReference type="NCBI Taxonomy" id="1798396"/>
    <lineage>
        <taxon>Bacteria</taxon>
        <taxon>Candidatus Gottesmaniibacteriota</taxon>
    </lineage>
</organism>
<protein>
    <submittedName>
        <fullName evidence="2">Uncharacterized protein</fullName>
    </submittedName>
</protein>